<reference evidence="4" key="2">
    <citation type="submission" date="2021-04" db="EMBL/GenBank/DDBJ databases">
        <authorList>
            <person name="Gilroy R."/>
        </authorList>
    </citation>
    <scope>NUCLEOTIDE SEQUENCE</scope>
    <source>
        <strain evidence="4">MalCec1-1739</strain>
    </source>
</reference>
<feature type="domain" description="Glycosyl transferase family 1" evidence="2">
    <location>
        <begin position="200"/>
        <end position="351"/>
    </location>
</feature>
<dbReference type="SUPFAM" id="SSF53756">
    <property type="entry name" value="UDP-Glycosyltransferase/glycogen phosphorylase"/>
    <property type="match status" value="1"/>
</dbReference>
<dbReference type="Gene3D" id="3.40.50.2000">
    <property type="entry name" value="Glycogen Phosphorylase B"/>
    <property type="match status" value="2"/>
</dbReference>
<dbReference type="PANTHER" id="PTHR46401">
    <property type="entry name" value="GLYCOSYLTRANSFERASE WBBK-RELATED"/>
    <property type="match status" value="1"/>
</dbReference>
<evidence type="ECO:0000259" key="3">
    <source>
        <dbReference type="Pfam" id="PF13439"/>
    </source>
</evidence>
<gene>
    <name evidence="4" type="ORF">IAA93_02485</name>
</gene>
<organism evidence="4 5">
    <name type="scientific">Candidatus Avibacteroides avistercoris</name>
    <dbReference type="NCBI Taxonomy" id="2840690"/>
    <lineage>
        <taxon>Bacteria</taxon>
        <taxon>Pseudomonadati</taxon>
        <taxon>Bacteroidota</taxon>
        <taxon>Bacteroidia</taxon>
        <taxon>Bacteroidales</taxon>
        <taxon>Bacteroidaceae</taxon>
        <taxon>Bacteroidaceae incertae sedis</taxon>
        <taxon>Candidatus Avibacteroides</taxon>
    </lineage>
</organism>
<accession>A0A9D2ZTW4</accession>
<evidence type="ECO:0000313" key="5">
    <source>
        <dbReference type="Proteomes" id="UP000787625"/>
    </source>
</evidence>
<name>A0A9D2ZTW4_9BACT</name>
<evidence type="ECO:0000313" key="4">
    <source>
        <dbReference type="EMBL" id="HJD52583.1"/>
    </source>
</evidence>
<keyword evidence="1" id="KW-0808">Transferase</keyword>
<dbReference type="GO" id="GO:0016757">
    <property type="term" value="F:glycosyltransferase activity"/>
    <property type="evidence" value="ECO:0007669"/>
    <property type="project" value="InterPro"/>
</dbReference>
<dbReference type="EMBL" id="DWUP01000051">
    <property type="protein sequence ID" value="HJD52583.1"/>
    <property type="molecule type" value="Genomic_DNA"/>
</dbReference>
<evidence type="ECO:0000259" key="2">
    <source>
        <dbReference type="Pfam" id="PF00534"/>
    </source>
</evidence>
<dbReference type="CDD" id="cd03809">
    <property type="entry name" value="GT4_MtfB-like"/>
    <property type="match status" value="1"/>
</dbReference>
<dbReference type="Pfam" id="PF13439">
    <property type="entry name" value="Glyco_transf_4"/>
    <property type="match status" value="1"/>
</dbReference>
<dbReference type="GO" id="GO:0009103">
    <property type="term" value="P:lipopolysaccharide biosynthetic process"/>
    <property type="evidence" value="ECO:0007669"/>
    <property type="project" value="TreeGrafter"/>
</dbReference>
<feature type="domain" description="Glycosyltransferase subfamily 4-like N-terminal" evidence="3">
    <location>
        <begin position="38"/>
        <end position="179"/>
    </location>
</feature>
<dbReference type="InterPro" id="IPR028098">
    <property type="entry name" value="Glyco_trans_4-like_N"/>
</dbReference>
<comment type="caution">
    <text evidence="4">The sequence shown here is derived from an EMBL/GenBank/DDBJ whole genome shotgun (WGS) entry which is preliminary data.</text>
</comment>
<sequence length="375" mass="41208">MRIGFDAKRAAQNATGLGNYSRFVIGSLLDLAPGNDYLLYVPSPSKNRFIGALPPAARMVSPRGVWRACPSLWRVMGMSADLRRDGIDLFHGLSNELPSGITGVRGMRSIVTIHDLIFLRYPSYYKAIDRRIYDRKFRRACIDSDRIIAVSECTKRDIMSYYGIDGAKIDVVYQGCDPAFALDVPADVKAAVARRYGLPQQYILYVGSIEERKNLMLLVEAAAMARTRCPVVAVGRRTPYADQVVSWAERHGMAGRLMMLHGVPSADLPAIYRMASLFVYPSRFEGFGIPLLEALNAGVPVIGATGSCLEEAGGESSLYVSPDDPAALAEAIDTVLGDGAMRGMMIARGRDHAARFTRERLLGDLLKTYEKVLNT</sequence>
<protein>
    <submittedName>
        <fullName evidence="4">Glycosyltransferase family 4 protein</fullName>
    </submittedName>
</protein>
<dbReference type="AlphaFoldDB" id="A0A9D2ZTW4"/>
<dbReference type="Pfam" id="PF00534">
    <property type="entry name" value="Glycos_transf_1"/>
    <property type="match status" value="1"/>
</dbReference>
<reference evidence="4" key="1">
    <citation type="journal article" date="2021" name="PeerJ">
        <title>Extensive microbial diversity within the chicken gut microbiome revealed by metagenomics and culture.</title>
        <authorList>
            <person name="Gilroy R."/>
            <person name="Ravi A."/>
            <person name="Getino M."/>
            <person name="Pursley I."/>
            <person name="Horton D.L."/>
            <person name="Alikhan N.F."/>
            <person name="Baker D."/>
            <person name="Gharbi K."/>
            <person name="Hall N."/>
            <person name="Watson M."/>
            <person name="Adriaenssens E.M."/>
            <person name="Foster-Nyarko E."/>
            <person name="Jarju S."/>
            <person name="Secka A."/>
            <person name="Antonio M."/>
            <person name="Oren A."/>
            <person name="Chaudhuri R.R."/>
            <person name="La Ragione R."/>
            <person name="Hildebrand F."/>
            <person name="Pallen M.J."/>
        </authorList>
    </citation>
    <scope>NUCLEOTIDE SEQUENCE</scope>
    <source>
        <strain evidence="4">MalCec1-1739</strain>
    </source>
</reference>
<dbReference type="InterPro" id="IPR001296">
    <property type="entry name" value="Glyco_trans_1"/>
</dbReference>
<evidence type="ECO:0000256" key="1">
    <source>
        <dbReference type="ARBA" id="ARBA00022679"/>
    </source>
</evidence>
<proteinExistence type="predicted"/>
<dbReference type="Proteomes" id="UP000787625">
    <property type="component" value="Unassembled WGS sequence"/>
</dbReference>
<dbReference type="PANTHER" id="PTHR46401:SF2">
    <property type="entry name" value="GLYCOSYLTRANSFERASE WBBK-RELATED"/>
    <property type="match status" value="1"/>
</dbReference>